<sequence length="63" mass="7098">MSTLSKTEQVLRKCEKIELGIGAIWQARWKGCSERKISDDLAMSKVLCRRKDGSPHARVVAIL</sequence>
<name>A0AA88L5P3_ARTSF</name>
<organism evidence="1 2">
    <name type="scientific">Artemia franciscana</name>
    <name type="common">Brine shrimp</name>
    <name type="synonym">Artemia sanfranciscana</name>
    <dbReference type="NCBI Taxonomy" id="6661"/>
    <lineage>
        <taxon>Eukaryota</taxon>
        <taxon>Metazoa</taxon>
        <taxon>Ecdysozoa</taxon>
        <taxon>Arthropoda</taxon>
        <taxon>Crustacea</taxon>
        <taxon>Branchiopoda</taxon>
        <taxon>Anostraca</taxon>
        <taxon>Artemiidae</taxon>
        <taxon>Artemia</taxon>
    </lineage>
</organism>
<evidence type="ECO:0000313" key="2">
    <source>
        <dbReference type="Proteomes" id="UP001187531"/>
    </source>
</evidence>
<protein>
    <submittedName>
        <fullName evidence="1">Uncharacterized protein</fullName>
    </submittedName>
</protein>
<feature type="non-terminal residue" evidence="1">
    <location>
        <position position="63"/>
    </location>
</feature>
<reference evidence="1" key="1">
    <citation type="submission" date="2023-07" db="EMBL/GenBank/DDBJ databases">
        <title>Chromosome-level genome assembly of Artemia franciscana.</title>
        <authorList>
            <person name="Jo E."/>
        </authorList>
    </citation>
    <scope>NUCLEOTIDE SEQUENCE</scope>
    <source>
        <tissue evidence="1">Whole body</tissue>
    </source>
</reference>
<accession>A0AA88L5P3</accession>
<dbReference type="Proteomes" id="UP001187531">
    <property type="component" value="Unassembled WGS sequence"/>
</dbReference>
<evidence type="ECO:0000313" key="1">
    <source>
        <dbReference type="EMBL" id="KAK2708900.1"/>
    </source>
</evidence>
<proteinExistence type="predicted"/>
<dbReference type="EMBL" id="JAVRJZ010000018">
    <property type="protein sequence ID" value="KAK2708900.1"/>
    <property type="molecule type" value="Genomic_DNA"/>
</dbReference>
<dbReference type="AlphaFoldDB" id="A0AA88L5P3"/>
<keyword evidence="2" id="KW-1185">Reference proteome</keyword>
<gene>
    <name evidence="1" type="ORF">QYM36_014506</name>
</gene>
<comment type="caution">
    <text evidence="1">The sequence shown here is derived from an EMBL/GenBank/DDBJ whole genome shotgun (WGS) entry which is preliminary data.</text>
</comment>